<accession>A0A916VEF6</accession>
<dbReference type="EMBL" id="BLYI01000070">
    <property type="protein sequence ID" value="GFO86706.1"/>
    <property type="molecule type" value="Genomic_DNA"/>
</dbReference>
<dbReference type="Proteomes" id="UP000613208">
    <property type="component" value="Unassembled WGS sequence"/>
</dbReference>
<dbReference type="AlphaFoldDB" id="A0A916VEF6"/>
<dbReference type="Pfam" id="PF03413">
    <property type="entry name" value="PepSY"/>
    <property type="match status" value="2"/>
</dbReference>
<proteinExistence type="predicted"/>
<feature type="compositionally biased region" description="Low complexity" evidence="1">
    <location>
        <begin position="26"/>
        <end position="53"/>
    </location>
</feature>
<feature type="domain" description="PepSY" evidence="3">
    <location>
        <begin position="144"/>
        <end position="198"/>
    </location>
</feature>
<evidence type="ECO:0000256" key="1">
    <source>
        <dbReference type="SAM" id="MobiDB-lite"/>
    </source>
</evidence>
<sequence length="209" mass="22772">MKKIRILILLSAVLILAGCGNGGSAASSDTAVSSETSSQDTSAQTADQSQAAEPQQGENTSAQAEISKEQALETALKDAEVSSDQAYNIKIETDGDNSIPIYDIEFETDYGDYDYEIAIHGGKIVGADYEVEEEWVRQQNGQAVTTEEAKNIVADKVSGVSADEIQVQEESEDGEKRYEGRLQYDSIVYEFEMDAATGIIFDWNADLRM</sequence>
<feature type="chain" id="PRO_5037732226" description="PepSY domain-containing protein" evidence="2">
    <location>
        <begin position="26"/>
        <end position="209"/>
    </location>
</feature>
<evidence type="ECO:0000256" key="2">
    <source>
        <dbReference type="SAM" id="SignalP"/>
    </source>
</evidence>
<gene>
    <name evidence="4" type="ORF">ANBU17_30530</name>
</gene>
<dbReference type="RefSeq" id="WP_201312346.1">
    <property type="nucleotide sequence ID" value="NZ_BLYI01000070.1"/>
</dbReference>
<comment type="caution">
    <text evidence="4">The sequence shown here is derived from an EMBL/GenBank/DDBJ whole genome shotgun (WGS) entry which is preliminary data.</text>
</comment>
<keyword evidence="5" id="KW-1185">Reference proteome</keyword>
<evidence type="ECO:0000313" key="5">
    <source>
        <dbReference type="Proteomes" id="UP000613208"/>
    </source>
</evidence>
<dbReference type="PROSITE" id="PS51257">
    <property type="entry name" value="PROKAR_LIPOPROTEIN"/>
    <property type="match status" value="1"/>
</dbReference>
<feature type="signal peptide" evidence="2">
    <location>
        <begin position="1"/>
        <end position="25"/>
    </location>
</feature>
<evidence type="ECO:0000313" key="4">
    <source>
        <dbReference type="EMBL" id="GFO86706.1"/>
    </source>
</evidence>
<feature type="region of interest" description="Disordered" evidence="1">
    <location>
        <begin position="26"/>
        <end position="71"/>
    </location>
</feature>
<dbReference type="InterPro" id="IPR025711">
    <property type="entry name" value="PepSY"/>
</dbReference>
<protein>
    <recommendedName>
        <fullName evidence="3">PepSY domain-containing protein</fullName>
    </recommendedName>
</protein>
<feature type="domain" description="PepSY" evidence="3">
    <location>
        <begin position="66"/>
        <end position="126"/>
    </location>
</feature>
<organism evidence="4 5">
    <name type="scientific">Anaerostipes butyraticus</name>
    <dbReference type="NCBI Taxonomy" id="645466"/>
    <lineage>
        <taxon>Bacteria</taxon>
        <taxon>Bacillati</taxon>
        <taxon>Bacillota</taxon>
        <taxon>Clostridia</taxon>
        <taxon>Lachnospirales</taxon>
        <taxon>Lachnospiraceae</taxon>
        <taxon>Anaerostipes</taxon>
    </lineage>
</organism>
<reference evidence="4" key="1">
    <citation type="submission" date="2020-06" db="EMBL/GenBank/DDBJ databases">
        <title>Characterization of fructooligosaccharide metabolism and fructooligosaccharide-degrading enzymes in human commensal butyrate producers.</title>
        <authorList>
            <person name="Tanno H."/>
            <person name="Fujii T."/>
            <person name="Hirano K."/>
            <person name="Maeno S."/>
            <person name="Tonozuka T."/>
            <person name="Sakamoto M."/>
            <person name="Ohkuma M."/>
            <person name="Tochio T."/>
            <person name="Endo A."/>
        </authorList>
    </citation>
    <scope>NUCLEOTIDE SEQUENCE</scope>
    <source>
        <strain evidence="4">JCM 17466</strain>
    </source>
</reference>
<dbReference type="Gene3D" id="3.10.450.40">
    <property type="match status" value="2"/>
</dbReference>
<name>A0A916VEF6_9FIRM</name>
<evidence type="ECO:0000259" key="3">
    <source>
        <dbReference type="Pfam" id="PF03413"/>
    </source>
</evidence>
<keyword evidence="2" id="KW-0732">Signal</keyword>